<dbReference type="InterPro" id="IPR056787">
    <property type="entry name" value="OB_HELZ2"/>
</dbReference>
<keyword evidence="5" id="KW-0067">ATP-binding</keyword>
<dbReference type="PANTHER" id="PTHR43788:SF9">
    <property type="entry name" value="HELICASE WITH ZINC FINGER DOMAIN 2"/>
    <property type="match status" value="1"/>
</dbReference>
<dbReference type="InterPro" id="IPR000571">
    <property type="entry name" value="Znf_CCCH"/>
</dbReference>
<keyword evidence="10" id="KW-1185">Reference proteome</keyword>
<evidence type="ECO:0000256" key="2">
    <source>
        <dbReference type="ARBA" id="ARBA00022741"/>
    </source>
</evidence>
<evidence type="ECO:0000259" key="8">
    <source>
        <dbReference type="PROSITE" id="PS50103"/>
    </source>
</evidence>
<evidence type="ECO:0000313" key="9">
    <source>
        <dbReference type="EMBL" id="KAG9328718.1"/>
    </source>
</evidence>
<evidence type="ECO:0000256" key="6">
    <source>
        <dbReference type="PROSITE-ProRule" id="PRU00723"/>
    </source>
</evidence>
<dbReference type="OrthoDB" id="2285229at2759"/>
<evidence type="ECO:0000256" key="4">
    <source>
        <dbReference type="ARBA" id="ARBA00022806"/>
    </source>
</evidence>
<dbReference type="Pfam" id="PF13086">
    <property type="entry name" value="AAA_11"/>
    <property type="match status" value="3"/>
</dbReference>
<keyword evidence="2" id="KW-0547">Nucleotide-binding</keyword>
<dbReference type="InterPro" id="IPR050534">
    <property type="entry name" value="Coronavir_polyprotein_1ab"/>
</dbReference>
<evidence type="ECO:0000256" key="3">
    <source>
        <dbReference type="ARBA" id="ARBA00022801"/>
    </source>
</evidence>
<dbReference type="Pfam" id="PF25049">
    <property type="entry name" value="OB_HELZ2"/>
    <property type="match status" value="1"/>
</dbReference>
<dbReference type="FunFam" id="3.40.50.300:FF:001373">
    <property type="entry name" value="Helicase with zinc finger domain 2"/>
    <property type="match status" value="1"/>
</dbReference>
<keyword evidence="6" id="KW-0862">Zinc</keyword>
<feature type="zinc finger region" description="C3H1-type" evidence="6">
    <location>
        <begin position="209"/>
        <end position="238"/>
    </location>
</feature>
<dbReference type="PANTHER" id="PTHR43788">
    <property type="entry name" value="DNA2/NAM7 HELICASE FAMILY MEMBER"/>
    <property type="match status" value="1"/>
</dbReference>
<reference evidence="9" key="1">
    <citation type="thesis" date="2021" institute="BYU ScholarsArchive" country="Provo, UT, USA">
        <title>Applications of and Algorithms for Genome Assembly and Genomic Analyses with an Emphasis on Marine Teleosts.</title>
        <authorList>
            <person name="Pickett B.D."/>
        </authorList>
    </citation>
    <scope>NUCLEOTIDE SEQUENCE</scope>
    <source>
        <strain evidence="9">HI-2016</strain>
    </source>
</reference>
<keyword evidence="3" id="KW-0378">Hydrolase</keyword>
<feature type="compositionally biased region" description="Basic and acidic residues" evidence="7">
    <location>
        <begin position="1249"/>
        <end position="1266"/>
    </location>
</feature>
<dbReference type="EMBL" id="JAFBMS010001907">
    <property type="protein sequence ID" value="KAG9328718.1"/>
    <property type="molecule type" value="Genomic_DNA"/>
</dbReference>
<evidence type="ECO:0000313" key="10">
    <source>
        <dbReference type="Proteomes" id="UP000824540"/>
    </source>
</evidence>
<gene>
    <name evidence="9" type="ORF">JZ751_011369</name>
</gene>
<dbReference type="InterPro" id="IPR027417">
    <property type="entry name" value="P-loop_NTPase"/>
</dbReference>
<dbReference type="SMART" id="SM00955">
    <property type="entry name" value="RNB"/>
    <property type="match status" value="1"/>
</dbReference>
<feature type="domain" description="C3H1-type" evidence="8">
    <location>
        <begin position="209"/>
        <end position="238"/>
    </location>
</feature>
<dbReference type="InterPro" id="IPR041679">
    <property type="entry name" value="DNA2/NAM7-like_C"/>
</dbReference>
<evidence type="ECO:0000256" key="5">
    <source>
        <dbReference type="ARBA" id="ARBA00022840"/>
    </source>
</evidence>
<feature type="region of interest" description="Disordered" evidence="7">
    <location>
        <begin position="1243"/>
        <end position="1268"/>
    </location>
</feature>
<dbReference type="CDD" id="cd18808">
    <property type="entry name" value="SF1_C_Upf1"/>
    <property type="match status" value="1"/>
</dbReference>
<proteinExistence type="inferred from homology"/>
<dbReference type="InterPro" id="IPR041677">
    <property type="entry name" value="DNA2/NAM7_AAA_11"/>
</dbReference>
<dbReference type="Gene3D" id="3.40.50.300">
    <property type="entry name" value="P-loop containing nucleotide triphosphate hydrolases"/>
    <property type="match status" value="3"/>
</dbReference>
<dbReference type="Proteomes" id="UP000824540">
    <property type="component" value="Unassembled WGS sequence"/>
</dbReference>
<dbReference type="SUPFAM" id="SSF50249">
    <property type="entry name" value="Nucleic acid-binding proteins"/>
    <property type="match status" value="2"/>
</dbReference>
<dbReference type="Pfam" id="PF00773">
    <property type="entry name" value="RNB"/>
    <property type="match status" value="1"/>
</dbReference>
<accession>A0A8T2MSP8</accession>
<dbReference type="GO" id="GO:0003723">
    <property type="term" value="F:RNA binding"/>
    <property type="evidence" value="ECO:0007669"/>
    <property type="project" value="InterPro"/>
</dbReference>
<organism evidence="9 10">
    <name type="scientific">Albula glossodonta</name>
    <name type="common">roundjaw bonefish</name>
    <dbReference type="NCBI Taxonomy" id="121402"/>
    <lineage>
        <taxon>Eukaryota</taxon>
        <taxon>Metazoa</taxon>
        <taxon>Chordata</taxon>
        <taxon>Craniata</taxon>
        <taxon>Vertebrata</taxon>
        <taxon>Euteleostomi</taxon>
        <taxon>Actinopterygii</taxon>
        <taxon>Neopterygii</taxon>
        <taxon>Teleostei</taxon>
        <taxon>Albuliformes</taxon>
        <taxon>Albulidae</taxon>
        <taxon>Albula</taxon>
    </lineage>
</organism>
<dbReference type="SUPFAM" id="SSF52540">
    <property type="entry name" value="P-loop containing nucleoside triphosphate hydrolases"/>
    <property type="match status" value="2"/>
</dbReference>
<dbReference type="GO" id="GO:0016787">
    <property type="term" value="F:hydrolase activity"/>
    <property type="evidence" value="ECO:0007669"/>
    <property type="project" value="UniProtKB-KW"/>
</dbReference>
<evidence type="ECO:0000256" key="7">
    <source>
        <dbReference type="SAM" id="MobiDB-lite"/>
    </source>
</evidence>
<dbReference type="GO" id="GO:0005524">
    <property type="term" value="F:ATP binding"/>
    <property type="evidence" value="ECO:0007669"/>
    <property type="project" value="UniProtKB-KW"/>
</dbReference>
<comment type="caution">
    <text evidence="9">The sequence shown here is derived from an EMBL/GenBank/DDBJ whole genome shotgun (WGS) entry which is preliminary data.</text>
</comment>
<keyword evidence="6" id="KW-0863">Zinc-finger</keyword>
<sequence length="2484" mass="283274">MGTTEAHRSVLNKILHSCDLKVACLLCAKKENEVTYSPNTFHQNCKGDLLLARGKVNGRTWKHVSRRPEFPNPSKYDVCRFFVEGSGCTKHKNRCTFARSTEEATVWTIQKRHRIDNRTLIHLVSDTNRSSVRQTNVTEKILAEFGGEFHEICEACFHGSPQTIAVRRWNNSCASEAAHTWKPVLVHHLAEGQSKKVYNEIRPLPPNTKSNLQYCSHVQKGSPCWHGAARCRLAHSEVEMAVWKEESGGRWDRRELVLLCQTKQPPPPTAQVLDESLSNQVEIYCKACLLTSTSKESFIQHCASLEHARMISEDTMEWTHRPPPHNHKQGFLLCERPETCEYGERCIRAHSEAELQEWHMRCKEAQQIQRAVEAQGLTSYRDLLLLEYRGSGNVFHIMSEQVDDVTVTHDEDLTVGCEQTDCELKWNFQIKTERLLAHVALLKLEPGATFSLGEINHEDPCTYSTGERFKASNMSYEIPVSFKASNPGLYEQWLVFDFDMRPVLLRKLEVRVGEHTSIRLIEAEEDIRPLVQGLERWHQGNRFIIPCLDRREAEEQLLKEYKPPEINLEFNPGFAANTPITIHNYKDSMHNFLYREEEAQEKLVARLSRKETVDLSDKIFGPQFGMKIAQQGELFASVPVSSALTPDTPEGFILKRAVHSALVAVSSSAENQCQKVYETVILPDTSSENRMYLLLSKHCCTDLGLQNGMTCEMEVQFQLNRLPLCQMHKAIDLLPDVETVLPDLKKSCVPKHGPRLNEKLNEKQQAAISFILGDPSRTKTVAPLLIYGPFGTGKTFTMATAAKELVRQPGTRVLICTHTNSSADLYVKEHFHQYVHCGHPEAKPLRIKANKTGVPLTATDEITLQYCHHDGQSFTFPGRSTLHSHRVIITTATMAGDLQTLKLPVGYFTHILIDEASQMLECEALIPLGLAGKETRVILAGDHMQMGPKLFSVEEDQRSDHTLLNRLFHHYQGEKNSVALESRIIFNENYRSTEEIVNFVSSHFYGKSGAIKASGNVPPHPKHNPLRFCHVRGKCCWDTRTMSWYNPEEVACIVDTVQNLFDEWPSQWGNREQRMICVLSEGSQVVLIRKELRKRNLGRVTVENANNVQGKQFRAVVMSTVHTHDSLYSLETVCLEFFSDPRVMNTVMTRAQSQVIVVGDAAALCYFGKCSRIWKSYIEECVSRNSAEPKHLTMDDIEQEVREISRFLRPESKDLSDVDSVTSGGDVDVDEILQQLAHEYSAMNDEGTETDHSEGDRPNFGKEKRPYYSNAGEDTLLELVRTQPGLYKHGELVLEKYDMGYVTPFSNPTAHIRVKGRKNLGMSFSGDEVVVGKSTDDNGQAIWKVLGVTKNPETSRSFICTIEENERQNQEKKHDSDYISILMVPLNKLVTKIRILIRKKHRNKLPIYDLDNGNCKFVRYEPFNEESKRKHVYVVEVVCWNEHYYFPLGKVTEVLPLGTNLELGLKILDDEFELKHSPPSYVLTAADTRLDDRGREDFRNVITFTVDPENAKDLDDAISVKELGNQYEIGVHIADVASVIRKNSTLDKDARERGATYYLPKTAKKEPTYMFPKRLSEQQWSLLQGEDRRAVSLIVNVDKATHRIVESKFVLSLVKSDRQLSYEKAEDIISNNSGTGPNFDTLEGCVAVAYNFSRAHRKARLQGDWLYAQPDDRRTLGKRKSHQMIEELMIMLNNSVSEFLIGENETADCTPLRCQARPDFKDVEALKEKYKDVISMSTHLTYHIGNINQPSSGENFQVLTSLWSELQLAAERREVETIADFITTDDIHPQLHPATSEFRRLLEKAYIIRANSAPEAKVGHYSLQLDSYTKASSPIRSYLDLILQRLLHAALTHTPVPYSPQEIDILCEQVDKTSKKAAEYQKKAEAFCLAINLKKQTVPKLAYVTVVDPETDHFKLSFPFDKDTLSGFTPVLYRDLQLEDQPLFDKDKKHMMLMWKRRVYSINTSKTFVELQRLYCNNPCTDVPHEAWRDIVEALRMEKWETAMSIILSTETQKTNTKTSWKSGNVKLKNGGASGQEDSAGGLTQIEMEHYVKLPLKLKPGDILQVQMTTEIQQGLLMPTVQLLNINEKFEVCLNHAHSPVDCFARYAQHKTQMSYKDVQDYARIWKPLCEMESASTAVDDSESIVIEELELSWTEEREGSFLLSDSCIKDWAIECNLGKCYMCIRKRDLKQPAVDQSEEQVDPCSFTWVAHGVTTGYSETKKGVKSTKVSFYINHLPMDNIPVCVYQKNTKFTVELIPKLTPDVRKEIAVNSLKFSNDLVKKIVLGHRIPGGDSECLIPKRKIMRRAPPKGLPALNESQYTAVEEALKNKFTLIQGPPGTGKTVVGAYIVYWFLELNSLKPRHHEDPKDQNKKEVILYCGPSNKSVDVVAEYLMKFGDTLKPLRVYSRQMEISEYPYPGSILQLSRKSLRQERSKPELRSITMHHRLREPENPYSEQIREFDERIRLANESQGEQLTSTEVKE</sequence>
<dbReference type="InterPro" id="IPR012340">
    <property type="entry name" value="NA-bd_OB-fold"/>
</dbReference>
<feature type="region of interest" description="Disordered" evidence="7">
    <location>
        <begin position="2018"/>
        <end position="2038"/>
    </location>
</feature>
<keyword evidence="4" id="KW-0347">Helicase</keyword>
<dbReference type="Pfam" id="PF13087">
    <property type="entry name" value="AAA_12"/>
    <property type="match status" value="1"/>
</dbReference>
<comment type="similarity">
    <text evidence="1">Belongs to the DNA2/NAM7 helicase family.</text>
</comment>
<dbReference type="GO" id="GO:0004540">
    <property type="term" value="F:RNA nuclease activity"/>
    <property type="evidence" value="ECO:0007669"/>
    <property type="project" value="InterPro"/>
</dbReference>
<evidence type="ECO:0000256" key="1">
    <source>
        <dbReference type="ARBA" id="ARBA00007913"/>
    </source>
</evidence>
<protein>
    <recommendedName>
        <fullName evidence="8">C3H1-type domain-containing protein</fullName>
    </recommendedName>
</protein>
<keyword evidence="6" id="KW-0479">Metal-binding</keyword>
<dbReference type="PROSITE" id="PS50103">
    <property type="entry name" value="ZF_C3H1"/>
    <property type="match status" value="1"/>
</dbReference>
<dbReference type="GO" id="GO:0008270">
    <property type="term" value="F:zinc ion binding"/>
    <property type="evidence" value="ECO:0007669"/>
    <property type="project" value="UniProtKB-KW"/>
</dbReference>
<dbReference type="GO" id="GO:0043139">
    <property type="term" value="F:5'-3' DNA helicase activity"/>
    <property type="evidence" value="ECO:0007669"/>
    <property type="project" value="TreeGrafter"/>
</dbReference>
<name>A0A8T2MSP8_9TELE</name>
<dbReference type="InterPro" id="IPR047187">
    <property type="entry name" value="SF1_C_Upf1"/>
</dbReference>
<dbReference type="InterPro" id="IPR001900">
    <property type="entry name" value="RNase_II/R"/>
</dbReference>